<dbReference type="PANTHER" id="PTHR37042">
    <property type="entry name" value="OUTER MEMBRANE PROTEIN RV1973"/>
    <property type="match status" value="1"/>
</dbReference>
<comment type="caution">
    <text evidence="3">The sequence shown here is derived from an EMBL/GenBank/DDBJ whole genome shotgun (WGS) entry which is preliminary data.</text>
</comment>
<comment type="subcellular location">
    <subcellularLocation>
        <location evidence="1">Membrane</location>
    </subcellularLocation>
</comment>
<organism evidence="3 4">
    <name type="scientific">Actinomadura miaoliensis</name>
    <dbReference type="NCBI Taxonomy" id="430685"/>
    <lineage>
        <taxon>Bacteria</taxon>
        <taxon>Bacillati</taxon>
        <taxon>Actinomycetota</taxon>
        <taxon>Actinomycetes</taxon>
        <taxon>Streptosporangiales</taxon>
        <taxon>Thermomonosporaceae</taxon>
        <taxon>Actinomadura</taxon>
    </lineage>
</organism>
<keyword evidence="2" id="KW-0472">Membrane</keyword>
<evidence type="ECO:0000256" key="1">
    <source>
        <dbReference type="ARBA" id="ARBA00004370"/>
    </source>
</evidence>
<gene>
    <name evidence="3" type="ORF">GCM10022214_00920</name>
</gene>
<accession>A0ABP7UW73</accession>
<dbReference type="RefSeq" id="WP_344939116.1">
    <property type="nucleotide sequence ID" value="NZ_BAAAZG010000001.1"/>
</dbReference>
<evidence type="ECO:0000256" key="2">
    <source>
        <dbReference type="ARBA" id="ARBA00023136"/>
    </source>
</evidence>
<keyword evidence="4" id="KW-1185">Reference proteome</keyword>
<evidence type="ECO:0008006" key="5">
    <source>
        <dbReference type="Google" id="ProtNLM"/>
    </source>
</evidence>
<sequence length="166" mass="18572">MTRIAAWVALALAVTFLSWSGRALWQTWHDSDATAFARERDLVLRTGTREVAMLNSIDWTRPDEGLRRWRDASTGPLRDRLQRESATSRQKILRARTSAVANVDDAAVTSLDVRTGTAQLIAAVRIRLTPQGGRTTVQRKRYEAGLTRTSSGWRLKSLTVLPVSAR</sequence>
<evidence type="ECO:0000313" key="3">
    <source>
        <dbReference type="EMBL" id="GAA4054099.1"/>
    </source>
</evidence>
<proteinExistence type="predicted"/>
<name>A0ABP7UW73_9ACTN</name>
<dbReference type="PANTHER" id="PTHR37042:SF4">
    <property type="entry name" value="OUTER MEMBRANE PROTEIN RV1973"/>
    <property type="match status" value="1"/>
</dbReference>
<evidence type="ECO:0000313" key="4">
    <source>
        <dbReference type="Proteomes" id="UP001500683"/>
    </source>
</evidence>
<reference evidence="4" key="1">
    <citation type="journal article" date="2019" name="Int. J. Syst. Evol. Microbiol.">
        <title>The Global Catalogue of Microorganisms (GCM) 10K type strain sequencing project: providing services to taxonomists for standard genome sequencing and annotation.</title>
        <authorList>
            <consortium name="The Broad Institute Genomics Platform"/>
            <consortium name="The Broad Institute Genome Sequencing Center for Infectious Disease"/>
            <person name="Wu L."/>
            <person name="Ma J."/>
        </authorList>
    </citation>
    <scope>NUCLEOTIDE SEQUENCE [LARGE SCALE GENOMIC DNA]</scope>
    <source>
        <strain evidence="4">JCM 16702</strain>
    </source>
</reference>
<protein>
    <recommendedName>
        <fullName evidence="5">SnoaL-like domain-containing protein</fullName>
    </recommendedName>
</protein>
<dbReference type="Proteomes" id="UP001500683">
    <property type="component" value="Unassembled WGS sequence"/>
</dbReference>
<dbReference type="EMBL" id="BAAAZG010000001">
    <property type="protein sequence ID" value="GAA4054099.1"/>
    <property type="molecule type" value="Genomic_DNA"/>
</dbReference>